<accession>A0A0G1C045</accession>
<evidence type="ECO:0000313" key="3">
    <source>
        <dbReference type="EMBL" id="KKS78952.1"/>
    </source>
</evidence>
<feature type="region of interest" description="Disordered" evidence="1">
    <location>
        <begin position="1"/>
        <end position="32"/>
    </location>
</feature>
<evidence type="ECO:0000313" key="4">
    <source>
        <dbReference type="Proteomes" id="UP000034213"/>
    </source>
</evidence>
<organism evidence="3 4">
    <name type="scientific">Candidatus Beckwithbacteria bacterium GW2011_GWA2_43_10</name>
    <dbReference type="NCBI Taxonomy" id="1618369"/>
    <lineage>
        <taxon>Bacteria</taxon>
        <taxon>Candidatus Beckwithiibacteriota</taxon>
    </lineage>
</organism>
<evidence type="ECO:0000256" key="1">
    <source>
        <dbReference type="SAM" id="MobiDB-lite"/>
    </source>
</evidence>
<sequence>MINQEDGQDLREKDFGSGQVPRRRPRKTIGEEGSRKQTLIGLIATIGLGLMFYLPPVIKQWW</sequence>
<keyword evidence="2" id="KW-0472">Membrane</keyword>
<dbReference type="Proteomes" id="UP000034213">
    <property type="component" value="Unassembled WGS sequence"/>
</dbReference>
<comment type="caution">
    <text evidence="3">The sequence shown here is derived from an EMBL/GenBank/DDBJ whole genome shotgun (WGS) entry which is preliminary data.</text>
</comment>
<reference evidence="3 4" key="1">
    <citation type="journal article" date="2015" name="Nature">
        <title>rRNA introns, odd ribosomes, and small enigmatic genomes across a large radiation of phyla.</title>
        <authorList>
            <person name="Brown C.T."/>
            <person name="Hug L.A."/>
            <person name="Thomas B.C."/>
            <person name="Sharon I."/>
            <person name="Castelle C.J."/>
            <person name="Singh A."/>
            <person name="Wilkins M.J."/>
            <person name="Williams K.H."/>
            <person name="Banfield J.F."/>
        </authorList>
    </citation>
    <scope>NUCLEOTIDE SEQUENCE [LARGE SCALE GENOMIC DNA]</scope>
</reference>
<feature type="non-terminal residue" evidence="3">
    <location>
        <position position="62"/>
    </location>
</feature>
<dbReference type="EMBL" id="LCEW01000046">
    <property type="protein sequence ID" value="KKS78952.1"/>
    <property type="molecule type" value="Genomic_DNA"/>
</dbReference>
<dbReference type="STRING" id="1618369.UV54_C0046G0001"/>
<proteinExistence type="predicted"/>
<evidence type="ECO:0000256" key="2">
    <source>
        <dbReference type="SAM" id="Phobius"/>
    </source>
</evidence>
<gene>
    <name evidence="3" type="ORF">UV54_C0046G0001</name>
</gene>
<protein>
    <submittedName>
        <fullName evidence="3">Uncharacterized protein</fullName>
    </submittedName>
</protein>
<keyword evidence="2" id="KW-1133">Transmembrane helix</keyword>
<dbReference type="AlphaFoldDB" id="A0A0G1C045"/>
<name>A0A0G1C045_9BACT</name>
<feature type="transmembrane region" description="Helical" evidence="2">
    <location>
        <begin position="39"/>
        <end position="58"/>
    </location>
</feature>
<keyword evidence="2" id="KW-0812">Transmembrane</keyword>